<sequence length="123" mass="12984">MGCVCVGGDNSEGLPYSSGSNMPQLSPLLPASWRVAGLATEAEVSRVVGEVEGLQNGPENPQGHLLLRYSHPPPPPRPVPWEEPSSRSSATLSPSSGTGLERQRNRELPLGEDGLQLFLLAGC</sequence>
<dbReference type="Proteomes" id="UP000827872">
    <property type="component" value="Linkage Group LG14"/>
</dbReference>
<gene>
    <name evidence="1" type="ORF">K3G42_010657</name>
</gene>
<reference evidence="1" key="1">
    <citation type="submission" date="2021-08" db="EMBL/GenBank/DDBJ databases">
        <title>The first chromosome-level gecko genome reveals the dynamic sex chromosomes of Neotropical dwarf geckos (Sphaerodactylidae: Sphaerodactylus).</title>
        <authorList>
            <person name="Pinto B.J."/>
            <person name="Keating S.E."/>
            <person name="Gamble T."/>
        </authorList>
    </citation>
    <scope>NUCLEOTIDE SEQUENCE</scope>
    <source>
        <strain evidence="1">TG3544</strain>
    </source>
</reference>
<organism evidence="1 2">
    <name type="scientific">Sphaerodactylus townsendi</name>
    <dbReference type="NCBI Taxonomy" id="933632"/>
    <lineage>
        <taxon>Eukaryota</taxon>
        <taxon>Metazoa</taxon>
        <taxon>Chordata</taxon>
        <taxon>Craniata</taxon>
        <taxon>Vertebrata</taxon>
        <taxon>Euteleostomi</taxon>
        <taxon>Lepidosauria</taxon>
        <taxon>Squamata</taxon>
        <taxon>Bifurcata</taxon>
        <taxon>Gekkota</taxon>
        <taxon>Sphaerodactylidae</taxon>
        <taxon>Sphaerodactylus</taxon>
    </lineage>
</organism>
<proteinExistence type="predicted"/>
<comment type="caution">
    <text evidence="1">The sequence shown here is derived from an EMBL/GenBank/DDBJ whole genome shotgun (WGS) entry which is preliminary data.</text>
</comment>
<evidence type="ECO:0000313" key="2">
    <source>
        <dbReference type="Proteomes" id="UP000827872"/>
    </source>
</evidence>
<name>A0ACB8EAU0_9SAUR</name>
<evidence type="ECO:0000313" key="1">
    <source>
        <dbReference type="EMBL" id="KAH7989520.1"/>
    </source>
</evidence>
<accession>A0ACB8EAU0</accession>
<protein>
    <submittedName>
        <fullName evidence="1">Uncharacterized protein</fullName>
    </submittedName>
</protein>
<keyword evidence="2" id="KW-1185">Reference proteome</keyword>
<dbReference type="EMBL" id="CM037627">
    <property type="protein sequence ID" value="KAH7989520.1"/>
    <property type="molecule type" value="Genomic_DNA"/>
</dbReference>